<evidence type="ECO:0000256" key="3">
    <source>
        <dbReference type="SAM" id="Phobius"/>
    </source>
</evidence>
<sequence length="498" mass="54265">MMTKRGWWLVLLNLLVPGSAQVLAGNRRLGRIGLGATLLAWFLVIVGAGLALFARPVLLWLTVGGGWFSAVVLTLVQVLLIAYLVLWVVLTFDVLRLVRLIRVPGPSKFAIPLVALLLLGLVGTGTGYAASYVGTARGTINTIFGQSGPSLPPSEGYYNILLLGADSGEGRDSMRFDSISVVSVNATTGAVTITGIPRELPNAPFSEGSPMQALYPNGFEGHSSSSCGWNGWMNHVRNAAEICRDDNGASLYPDAAAHGSDAGIEATKDAAEGVLGIEIPYYVFVDMHGFAALVDALGGVDINVTERLPKGGPPEGTDPYDVDAWAIGWIEVGQQHMDGDTAQWYARSRYTTSDWDRMKRQRELQEAILAQFTPQTVLTRFNEVASAGTALISTDLPQDKLPEFFDLMTKARDQPVTTVELTPEQGVDEHAPDYGFIHEMMQQTLHPPTETPRPRRRDRPCRDRRPMVVGRRSPVAMPRVASAWFDHHERMSEPTATT</sequence>
<feature type="domain" description="Cell envelope-related transcriptional attenuator" evidence="4">
    <location>
        <begin position="177"/>
        <end position="371"/>
    </location>
</feature>
<feature type="transmembrane region" description="Helical" evidence="3">
    <location>
        <begin position="66"/>
        <end position="89"/>
    </location>
</feature>
<evidence type="ECO:0000313" key="5">
    <source>
        <dbReference type="EMBL" id="MDR6141004.1"/>
    </source>
</evidence>
<keyword evidence="3" id="KW-0812">Transmembrane</keyword>
<keyword evidence="3" id="KW-0472">Membrane</keyword>
<evidence type="ECO:0000313" key="6">
    <source>
        <dbReference type="Proteomes" id="UP001249291"/>
    </source>
</evidence>
<dbReference type="Pfam" id="PF03816">
    <property type="entry name" value="LytR_cpsA_psr"/>
    <property type="match status" value="1"/>
</dbReference>
<dbReference type="InterPro" id="IPR004474">
    <property type="entry name" value="LytR_CpsA_psr"/>
</dbReference>
<evidence type="ECO:0000256" key="1">
    <source>
        <dbReference type="ARBA" id="ARBA00006068"/>
    </source>
</evidence>
<dbReference type="RefSeq" id="WP_309687279.1">
    <property type="nucleotide sequence ID" value="NZ_JAVIZQ010000001.1"/>
</dbReference>
<dbReference type="Proteomes" id="UP001249291">
    <property type="component" value="Unassembled WGS sequence"/>
</dbReference>
<organism evidence="5 6">
    <name type="scientific">Microbacterium foliorum</name>
    <dbReference type="NCBI Taxonomy" id="104336"/>
    <lineage>
        <taxon>Bacteria</taxon>
        <taxon>Bacillati</taxon>
        <taxon>Actinomycetota</taxon>
        <taxon>Actinomycetes</taxon>
        <taxon>Micrococcales</taxon>
        <taxon>Microbacteriaceae</taxon>
        <taxon>Microbacterium</taxon>
    </lineage>
</organism>
<dbReference type="PANTHER" id="PTHR33392">
    <property type="entry name" value="POLYISOPRENYL-TEICHOIC ACID--PEPTIDOGLYCAN TEICHOIC ACID TRANSFERASE TAGU"/>
    <property type="match status" value="1"/>
</dbReference>
<dbReference type="EMBL" id="JAVIZQ010000001">
    <property type="protein sequence ID" value="MDR6141004.1"/>
    <property type="molecule type" value="Genomic_DNA"/>
</dbReference>
<keyword evidence="3" id="KW-1133">Transmembrane helix</keyword>
<dbReference type="NCBIfam" id="TIGR00350">
    <property type="entry name" value="lytR_cpsA_psr"/>
    <property type="match status" value="1"/>
</dbReference>
<keyword evidence="5" id="KW-0808">Transferase</keyword>
<evidence type="ECO:0000256" key="2">
    <source>
        <dbReference type="SAM" id="MobiDB-lite"/>
    </source>
</evidence>
<feature type="region of interest" description="Disordered" evidence="2">
    <location>
        <begin position="443"/>
        <end position="466"/>
    </location>
</feature>
<evidence type="ECO:0000259" key="4">
    <source>
        <dbReference type="Pfam" id="PF03816"/>
    </source>
</evidence>
<dbReference type="PANTHER" id="PTHR33392:SF6">
    <property type="entry name" value="POLYISOPRENYL-TEICHOIC ACID--PEPTIDOGLYCAN TEICHOIC ACID TRANSFERASE TAGU"/>
    <property type="match status" value="1"/>
</dbReference>
<dbReference type="InterPro" id="IPR050922">
    <property type="entry name" value="LytR/CpsA/Psr_CW_biosynth"/>
</dbReference>
<dbReference type="EC" id="2.7.8.-" evidence="5"/>
<name>A0ABU1HNQ9_9MICO</name>
<reference evidence="5 6" key="1">
    <citation type="submission" date="2023-08" db="EMBL/GenBank/DDBJ databases">
        <title>Functional and genomic diversity of the sorghum phyllosphere microbiome.</title>
        <authorList>
            <person name="Shade A."/>
        </authorList>
    </citation>
    <scope>NUCLEOTIDE SEQUENCE [LARGE SCALE GENOMIC DNA]</scope>
    <source>
        <strain evidence="5 6">SORGH_AS_0445</strain>
    </source>
</reference>
<feature type="transmembrane region" description="Helical" evidence="3">
    <location>
        <begin position="109"/>
        <end position="130"/>
    </location>
</feature>
<gene>
    <name evidence="5" type="ORF">QE375_000558</name>
</gene>
<accession>A0ABU1HNQ9</accession>
<feature type="transmembrane region" description="Helical" evidence="3">
    <location>
        <begin position="34"/>
        <end position="54"/>
    </location>
</feature>
<dbReference type="Gene3D" id="3.40.630.190">
    <property type="entry name" value="LCP protein"/>
    <property type="match status" value="1"/>
</dbReference>
<comment type="caution">
    <text evidence="5">The sequence shown here is derived from an EMBL/GenBank/DDBJ whole genome shotgun (WGS) entry which is preliminary data.</text>
</comment>
<keyword evidence="6" id="KW-1185">Reference proteome</keyword>
<dbReference type="GO" id="GO:0016740">
    <property type="term" value="F:transferase activity"/>
    <property type="evidence" value="ECO:0007669"/>
    <property type="project" value="UniProtKB-KW"/>
</dbReference>
<proteinExistence type="inferred from homology"/>
<protein>
    <submittedName>
        <fullName evidence="5">LCP family protein required for cell wall assembly</fullName>
        <ecNumber evidence="5">2.7.8.-</ecNumber>
    </submittedName>
</protein>
<comment type="similarity">
    <text evidence="1">Belongs to the LytR/CpsA/Psr (LCP) family.</text>
</comment>